<dbReference type="Pfam" id="PF04879">
    <property type="entry name" value="Molybdop_Fe4S4"/>
    <property type="match status" value="1"/>
</dbReference>
<accession>A0AAU7UBX6</accession>
<keyword evidence="4" id="KW-0408">Iron</keyword>
<evidence type="ECO:0000259" key="6">
    <source>
        <dbReference type="PROSITE" id="PS51669"/>
    </source>
</evidence>
<keyword evidence="5" id="KW-0411">Iron-sulfur</keyword>
<evidence type="ECO:0000313" key="7">
    <source>
        <dbReference type="EMBL" id="XBV85880.1"/>
    </source>
</evidence>
<dbReference type="SMART" id="SM00926">
    <property type="entry name" value="Molybdop_Fe4S4"/>
    <property type="match status" value="1"/>
</dbReference>
<dbReference type="InterPro" id="IPR006657">
    <property type="entry name" value="MoPterin_dinucl-bd_dom"/>
</dbReference>
<dbReference type="Pfam" id="PF00384">
    <property type="entry name" value="Molybdopterin"/>
    <property type="match status" value="1"/>
</dbReference>
<dbReference type="GO" id="GO:0043546">
    <property type="term" value="F:molybdopterin cofactor binding"/>
    <property type="evidence" value="ECO:0007669"/>
    <property type="project" value="InterPro"/>
</dbReference>
<dbReference type="GO" id="GO:0051539">
    <property type="term" value="F:4 iron, 4 sulfur cluster binding"/>
    <property type="evidence" value="ECO:0007669"/>
    <property type="project" value="UniProtKB-KW"/>
</dbReference>
<dbReference type="RefSeq" id="WP_350243923.1">
    <property type="nucleotide sequence ID" value="NZ_CP158299.1"/>
</dbReference>
<dbReference type="Gene3D" id="3.40.50.740">
    <property type="match status" value="1"/>
</dbReference>
<dbReference type="InterPro" id="IPR050123">
    <property type="entry name" value="Prok_molybdopt-oxidoreductase"/>
</dbReference>
<dbReference type="Pfam" id="PF01568">
    <property type="entry name" value="Molydop_binding"/>
    <property type="match status" value="1"/>
</dbReference>
<evidence type="ECO:0000256" key="5">
    <source>
        <dbReference type="ARBA" id="ARBA00023014"/>
    </source>
</evidence>
<dbReference type="AlphaFoldDB" id="A0AAU7UBX6"/>
<name>A0AAU7UBX6_9DEIO</name>
<evidence type="ECO:0000256" key="4">
    <source>
        <dbReference type="ARBA" id="ARBA00023004"/>
    </source>
</evidence>
<dbReference type="GO" id="GO:0046872">
    <property type="term" value="F:metal ion binding"/>
    <property type="evidence" value="ECO:0007669"/>
    <property type="project" value="UniProtKB-KW"/>
</dbReference>
<keyword evidence="2" id="KW-0479">Metal-binding</keyword>
<evidence type="ECO:0000256" key="2">
    <source>
        <dbReference type="ARBA" id="ARBA00022723"/>
    </source>
</evidence>
<proteinExistence type="predicted"/>
<dbReference type="GO" id="GO:0016020">
    <property type="term" value="C:membrane"/>
    <property type="evidence" value="ECO:0007669"/>
    <property type="project" value="TreeGrafter"/>
</dbReference>
<dbReference type="PANTHER" id="PTHR43105:SF9">
    <property type="entry name" value="NADPH-FE(3+) OXIDOREDUCTASE SUBUNIT ALPHA"/>
    <property type="match status" value="1"/>
</dbReference>
<dbReference type="InterPro" id="IPR006963">
    <property type="entry name" value="Mopterin_OxRdtase_4Fe-4S_dom"/>
</dbReference>
<protein>
    <submittedName>
        <fullName evidence="7">Molybdopterin-dependent oxidoreductase</fullName>
    </submittedName>
</protein>
<dbReference type="Gene3D" id="3.40.228.10">
    <property type="entry name" value="Dimethylsulfoxide Reductase, domain 2"/>
    <property type="match status" value="1"/>
</dbReference>
<gene>
    <name evidence="7" type="ORF">ABOD76_06125</name>
</gene>
<sequence>MTQPTDGPHYRACNLCEAICGLEITVQGGRVTDIRGDAQDVLSHGHICPKGAALADLAADPDRLKRPLRRVGEGWQELEWDEALDLVAAELRRVQAQYGPDAVATYQGNPSVHNSGTLLSAGGLLRALGSRNRYSATSIDQLPHHYAAAEMLGHPLMLPIPDIDRTEFFLMLGANPLASNGSIMTAPGMRGRLKAITARGGRVVLLDPRRTETAALASEHHFIRPGTDALLLLSLLQVIFEEGLERLESLASFTDGLDALKAAAAAYPPERVAGRTGVDAATIRRLAREFAGTPRAVIYGRIGLSIQRFGGLCQWLLNALNAVTGHLDREGGAMFPRPAFDLLQRAQPGQTHHGRWSSRVRGLPEFDGELPVAALAEEMLTPGEGQVRALVTVAGNPVLSTPNGAQLDRALAGLDFMVSIDPWLNETTRHADVILPPAVGLETQHYDVIFHHFAVRNTARINDPLLPIGPEQRYDWQIFEGLRERLSGEKGKDPAARLDLGLRHGPRKTSLEELRAHPHGVDYGPLQPCLPERLLTADGRLQLAPVALLADVARLEASLQEPLPPLLLIGRRELRSNNSWMHNVPRLMRGPERCTLMLTPQDAQRFGVTDGQPVEVRSRVGAVTVPVQLTDDLMPGVVSLPHGYGHGRAGVRQGVAQQHAGVSLNDLTDHEQLDELTGNAAVVGVPVTLHPVAVAAD</sequence>
<evidence type="ECO:0000256" key="3">
    <source>
        <dbReference type="ARBA" id="ARBA00023002"/>
    </source>
</evidence>
<dbReference type="InterPro" id="IPR006656">
    <property type="entry name" value="Mopterin_OxRdtase"/>
</dbReference>
<keyword evidence="3" id="KW-0560">Oxidoreductase</keyword>
<dbReference type="GO" id="GO:0016491">
    <property type="term" value="F:oxidoreductase activity"/>
    <property type="evidence" value="ECO:0007669"/>
    <property type="project" value="UniProtKB-KW"/>
</dbReference>
<evidence type="ECO:0000256" key="1">
    <source>
        <dbReference type="ARBA" id="ARBA00022485"/>
    </source>
</evidence>
<dbReference type="EMBL" id="CP158299">
    <property type="protein sequence ID" value="XBV85880.1"/>
    <property type="molecule type" value="Genomic_DNA"/>
</dbReference>
<dbReference type="SUPFAM" id="SSF53706">
    <property type="entry name" value="Formate dehydrogenase/DMSO reductase, domains 1-3"/>
    <property type="match status" value="1"/>
</dbReference>
<dbReference type="Gene3D" id="2.20.25.90">
    <property type="entry name" value="ADC-like domains"/>
    <property type="match status" value="1"/>
</dbReference>
<dbReference type="KEGG" id="dsc:ABOD76_06125"/>
<dbReference type="Gene3D" id="2.40.40.20">
    <property type="match status" value="1"/>
</dbReference>
<keyword evidence="1" id="KW-0004">4Fe-4S</keyword>
<dbReference type="PROSITE" id="PS51669">
    <property type="entry name" value="4FE4S_MOW_BIS_MGD"/>
    <property type="match status" value="1"/>
</dbReference>
<organism evidence="7">
    <name type="scientific">Deinococcus sonorensis KR-87</name>
    <dbReference type="NCBI Taxonomy" id="694439"/>
    <lineage>
        <taxon>Bacteria</taxon>
        <taxon>Thermotogati</taxon>
        <taxon>Deinococcota</taxon>
        <taxon>Deinococci</taxon>
        <taxon>Deinococcales</taxon>
        <taxon>Deinococcaceae</taxon>
        <taxon>Deinococcus</taxon>
    </lineage>
</organism>
<reference evidence="7" key="1">
    <citation type="submission" date="2024-06" db="EMBL/GenBank/DDBJ databases">
        <title>Draft Genome Sequence of Deinococcus sonorensis Type Strain KR-87, a Biofilm Producing Representative of the Genus Deinococcus.</title>
        <authorList>
            <person name="Boren L.S."/>
            <person name="Grosso R.A."/>
            <person name="Hugenberg-Cox A.N."/>
            <person name="Hill J.T.E."/>
            <person name="Albert C.M."/>
            <person name="Tuohy J.M."/>
        </authorList>
    </citation>
    <scope>NUCLEOTIDE SEQUENCE</scope>
    <source>
        <strain evidence="7">KR-87</strain>
    </source>
</reference>
<feature type="domain" description="4Fe-4S Mo/W bis-MGD-type" evidence="6">
    <location>
        <begin position="6"/>
        <end position="62"/>
    </location>
</feature>
<dbReference type="PANTHER" id="PTHR43105">
    <property type="entry name" value="RESPIRATORY NITRATE REDUCTASE"/>
    <property type="match status" value="1"/>
</dbReference>